<dbReference type="PATRIC" id="fig|226910.6.peg.2465"/>
<dbReference type="InterPro" id="IPR050925">
    <property type="entry name" value="Rhomboid_protease_S54"/>
</dbReference>
<dbReference type="PANTHER" id="PTHR43731">
    <property type="entry name" value="RHOMBOID PROTEASE"/>
    <property type="match status" value="1"/>
</dbReference>
<dbReference type="Gene3D" id="1.20.1540.10">
    <property type="entry name" value="Rhomboid-like"/>
    <property type="match status" value="1"/>
</dbReference>
<sequence length="367" mass="39853">MTPTTWVTYGLIAVNVLVYLAMCVGGVGVMAQNLPMTIKWGTNFGPETLSGEWWRLVTSVFVHFGLVHLMLNMLTLYQIGRLAERLYGCGRFLVLYLFAGVTGSMASVLWHPMINSAGASGAIFGVFGGLLAFVLKFRHELPTSIALQQRVSILVLIAYNLFYGFTHHGIDNGAHLGGLVGGALLGLTLARPLNEPARTKVALESALFSCALALAALVASAYLFARTSESVRKEIQFTRLEQTLGPAGVKAMNDMVALMRIPVHTQSEREAVANKVMLEVVPQWETLYTSVDNARLPDDSPRIALRAAILRYLDDNRKMCRVAVIMGKQGPRPDAAVQAQFTALKNDSLEQVAVIKRLASAQPGGHG</sequence>
<comment type="subcellular location">
    <subcellularLocation>
        <location evidence="1">Membrane</location>
        <topology evidence="1">Multi-pass membrane protein</topology>
    </subcellularLocation>
</comment>
<dbReference type="PANTHER" id="PTHR43731:SF14">
    <property type="entry name" value="PRESENILIN-ASSOCIATED RHOMBOID-LIKE PROTEIN, MITOCHONDRIAL"/>
    <property type="match status" value="1"/>
</dbReference>
<feature type="transmembrane region" description="Helical" evidence="7">
    <location>
        <begin position="53"/>
        <end position="71"/>
    </location>
</feature>
<feature type="domain" description="Peptidase S54 rhomboid" evidence="8">
    <location>
        <begin position="51"/>
        <end position="191"/>
    </location>
</feature>
<feature type="transmembrane region" description="Helical" evidence="7">
    <location>
        <begin position="117"/>
        <end position="135"/>
    </location>
</feature>
<dbReference type="EMBL" id="JXDG01000033">
    <property type="protein sequence ID" value="KIH83734.1"/>
    <property type="molecule type" value="Genomic_DNA"/>
</dbReference>
<feature type="transmembrane region" description="Helical" evidence="7">
    <location>
        <begin position="12"/>
        <end position="33"/>
    </location>
</feature>
<dbReference type="SUPFAM" id="SSF144091">
    <property type="entry name" value="Rhomboid-like"/>
    <property type="match status" value="1"/>
</dbReference>
<feature type="transmembrane region" description="Helical" evidence="7">
    <location>
        <begin position="202"/>
        <end position="225"/>
    </location>
</feature>
<keyword evidence="10" id="KW-1185">Reference proteome</keyword>
<feature type="transmembrane region" description="Helical" evidence="7">
    <location>
        <begin position="92"/>
        <end position="111"/>
    </location>
</feature>
<evidence type="ECO:0000256" key="1">
    <source>
        <dbReference type="ARBA" id="ARBA00004141"/>
    </source>
</evidence>
<dbReference type="GO" id="GO:0016020">
    <property type="term" value="C:membrane"/>
    <property type="evidence" value="ECO:0007669"/>
    <property type="project" value="UniProtKB-SubCell"/>
</dbReference>
<evidence type="ECO:0000256" key="7">
    <source>
        <dbReference type="SAM" id="Phobius"/>
    </source>
</evidence>
<protein>
    <submittedName>
        <fullName evidence="9">Integral membrane protein (Rhomboid family)</fullName>
    </submittedName>
</protein>
<dbReference type="OrthoDB" id="9778341at2"/>
<comment type="caution">
    <text evidence="9">The sequence shown here is derived from an EMBL/GenBank/DDBJ whole genome shotgun (WGS) entry which is preliminary data.</text>
</comment>
<dbReference type="RefSeq" id="WP_052451161.1">
    <property type="nucleotide sequence ID" value="NZ_JXDG01000033.1"/>
</dbReference>
<keyword evidence="3 7" id="KW-0812">Transmembrane</keyword>
<proteinExistence type="inferred from homology"/>
<dbReference type="Proteomes" id="UP000031535">
    <property type="component" value="Unassembled WGS sequence"/>
</dbReference>
<feature type="transmembrane region" description="Helical" evidence="7">
    <location>
        <begin position="147"/>
        <end position="166"/>
    </location>
</feature>
<keyword evidence="5 7" id="KW-1133">Transmembrane helix</keyword>
<evidence type="ECO:0000256" key="5">
    <source>
        <dbReference type="ARBA" id="ARBA00022989"/>
    </source>
</evidence>
<accession>A0A0C2ECS6</accession>
<evidence type="ECO:0000313" key="10">
    <source>
        <dbReference type="Proteomes" id="UP000031535"/>
    </source>
</evidence>
<evidence type="ECO:0000256" key="4">
    <source>
        <dbReference type="ARBA" id="ARBA00022801"/>
    </source>
</evidence>
<evidence type="ECO:0000256" key="3">
    <source>
        <dbReference type="ARBA" id="ARBA00022692"/>
    </source>
</evidence>
<dbReference type="InterPro" id="IPR035952">
    <property type="entry name" value="Rhomboid-like_sf"/>
</dbReference>
<reference evidence="9 10" key="1">
    <citation type="submission" date="2015-01" db="EMBL/GenBank/DDBJ databases">
        <title>Complete genome of Pseudomonas batumici UCM B-321 producer of the batumin antibiotic with strong antistaphilococcal and potential anticancer activity.</title>
        <authorList>
            <person name="Klochko V.V."/>
            <person name="Zelena L.B."/>
            <person name="Elena K.A."/>
            <person name="Reva O.N."/>
        </authorList>
    </citation>
    <scope>NUCLEOTIDE SEQUENCE [LARGE SCALE GENOMIC DNA]</scope>
    <source>
        <strain evidence="9 10">UCM B-321</strain>
    </source>
</reference>
<name>A0A0C2ECS6_9PSED</name>
<dbReference type="InterPro" id="IPR022764">
    <property type="entry name" value="Peptidase_S54_rhomboid_dom"/>
</dbReference>
<dbReference type="AlphaFoldDB" id="A0A0C2ECS6"/>
<dbReference type="GO" id="GO:0004252">
    <property type="term" value="F:serine-type endopeptidase activity"/>
    <property type="evidence" value="ECO:0007669"/>
    <property type="project" value="InterPro"/>
</dbReference>
<evidence type="ECO:0000313" key="9">
    <source>
        <dbReference type="EMBL" id="KIH83734.1"/>
    </source>
</evidence>
<evidence type="ECO:0000256" key="2">
    <source>
        <dbReference type="ARBA" id="ARBA00009045"/>
    </source>
</evidence>
<comment type="similarity">
    <text evidence="2">Belongs to the peptidase S54 family.</text>
</comment>
<organism evidence="9 10">
    <name type="scientific">Pseudomonas batumici</name>
    <dbReference type="NCBI Taxonomy" id="226910"/>
    <lineage>
        <taxon>Bacteria</taxon>
        <taxon>Pseudomonadati</taxon>
        <taxon>Pseudomonadota</taxon>
        <taxon>Gammaproteobacteria</taxon>
        <taxon>Pseudomonadales</taxon>
        <taxon>Pseudomonadaceae</taxon>
        <taxon>Pseudomonas</taxon>
    </lineage>
</organism>
<dbReference type="STRING" id="226910.UCMB321_2476"/>
<keyword evidence="4" id="KW-0378">Hydrolase</keyword>
<evidence type="ECO:0000259" key="8">
    <source>
        <dbReference type="Pfam" id="PF01694"/>
    </source>
</evidence>
<keyword evidence="6 7" id="KW-0472">Membrane</keyword>
<evidence type="ECO:0000256" key="6">
    <source>
        <dbReference type="ARBA" id="ARBA00023136"/>
    </source>
</evidence>
<dbReference type="Pfam" id="PF01694">
    <property type="entry name" value="Rhomboid"/>
    <property type="match status" value="1"/>
</dbReference>
<gene>
    <name evidence="9" type="ORF">UCMB321_2476</name>
</gene>